<evidence type="ECO:0000256" key="3">
    <source>
        <dbReference type="ARBA" id="ARBA00022475"/>
    </source>
</evidence>
<name>A0A3G1KQM6_FORW1</name>
<dbReference type="PANTHER" id="PTHR30012:SF0">
    <property type="entry name" value="TYPE II SECRETION SYSTEM PROTEIN F-RELATED"/>
    <property type="match status" value="1"/>
</dbReference>
<feature type="domain" description="Type II secretion system protein GspF" evidence="9">
    <location>
        <begin position="27"/>
        <end position="149"/>
    </location>
</feature>
<dbReference type="RefSeq" id="WP_148134006.1">
    <property type="nucleotide sequence ID" value="NZ_CP017634.1"/>
</dbReference>
<evidence type="ECO:0000256" key="7">
    <source>
        <dbReference type="ARBA" id="ARBA00023136"/>
    </source>
</evidence>
<proteinExistence type="inferred from homology"/>
<evidence type="ECO:0000256" key="6">
    <source>
        <dbReference type="ARBA" id="ARBA00022989"/>
    </source>
</evidence>
<keyword evidence="3" id="KW-1003">Cell membrane</keyword>
<organism evidence="10 11">
    <name type="scientific">Formimonas warabiya</name>
    <dbReference type="NCBI Taxonomy" id="1761012"/>
    <lineage>
        <taxon>Bacteria</taxon>
        <taxon>Bacillati</taxon>
        <taxon>Bacillota</taxon>
        <taxon>Clostridia</taxon>
        <taxon>Eubacteriales</taxon>
        <taxon>Peptococcaceae</taxon>
        <taxon>Candidatus Formimonas</taxon>
    </lineage>
</organism>
<keyword evidence="7 8" id="KW-0472">Membrane</keyword>
<dbReference type="EMBL" id="CP017634">
    <property type="protein sequence ID" value="ATW24779.1"/>
    <property type="molecule type" value="Genomic_DNA"/>
</dbReference>
<evidence type="ECO:0000259" key="9">
    <source>
        <dbReference type="Pfam" id="PF00482"/>
    </source>
</evidence>
<evidence type="ECO:0000256" key="5">
    <source>
        <dbReference type="ARBA" id="ARBA00022692"/>
    </source>
</evidence>
<feature type="transmembrane region" description="Helical" evidence="8">
    <location>
        <begin position="212"/>
        <end position="229"/>
    </location>
</feature>
<dbReference type="OrthoDB" id="9805682at2"/>
<accession>A0A3G1KQM6</accession>
<dbReference type="InterPro" id="IPR042094">
    <property type="entry name" value="T2SS_GspF_sf"/>
</dbReference>
<evidence type="ECO:0000256" key="8">
    <source>
        <dbReference type="SAM" id="Phobius"/>
    </source>
</evidence>
<keyword evidence="6 8" id="KW-1133">Transmembrane helix</keyword>
<dbReference type="Proteomes" id="UP000323521">
    <property type="component" value="Chromosome"/>
</dbReference>
<reference evidence="10 11" key="1">
    <citation type="submission" date="2016-10" db="EMBL/GenBank/DDBJ databases">
        <title>Complete Genome Sequence of Peptococcaceae strain DCMF.</title>
        <authorList>
            <person name="Edwards R.J."/>
            <person name="Holland S.I."/>
            <person name="Deshpande N.P."/>
            <person name="Wong Y.K."/>
            <person name="Ertan H."/>
            <person name="Manefield M."/>
            <person name="Russell T.L."/>
            <person name="Lee M.J."/>
        </authorList>
    </citation>
    <scope>NUCLEOTIDE SEQUENCE [LARGE SCALE GENOMIC DNA]</scope>
    <source>
        <strain evidence="10 11">DCMF</strain>
    </source>
</reference>
<dbReference type="InterPro" id="IPR018076">
    <property type="entry name" value="T2SS_GspF_dom"/>
</dbReference>
<keyword evidence="11" id="KW-1185">Reference proteome</keyword>
<sequence>MNDFLQAVNRFLARLGSVKTSELIILLKQLAALVESGVPIVPSLAILAEQAKNKRLKLTLNDIKTTVEGGQSLSEAMDKHPKIFPLTVRSTVRIGEVSGMLDTSIVQVTEFLEEQGTLKAAVITALIYPAIVLTATLGVVGFMVLGVIPKIIPFIEMMGGEMPWNTKLLVTITNYTQTHIKSIAIGLASFVGAIFILYRTRWGKYYLDYAKMLLPLFGIVIRYNIIVQFSKTMFLLMSSGVTIVESLRTVRETNKNAVVRRAIDRFIGKVLLGENLSESMIKAKELFPPMVGNMVKVGEETGTMDAAMRRIADIHYSILQNYIKRLNAALEPIMLLMLGGMVGFVAAGMIGGILAGYVAK</sequence>
<comment type="similarity">
    <text evidence="2">Belongs to the GSP F family.</text>
</comment>
<feature type="domain" description="Type II secretion system protein GspF" evidence="9">
    <location>
        <begin position="229"/>
        <end position="350"/>
    </location>
</feature>
<dbReference type="InterPro" id="IPR003004">
    <property type="entry name" value="GspF/PilC"/>
</dbReference>
<evidence type="ECO:0000313" key="11">
    <source>
        <dbReference type="Proteomes" id="UP000323521"/>
    </source>
</evidence>
<comment type="subcellular location">
    <subcellularLocation>
        <location evidence="1">Cell inner membrane</location>
        <topology evidence="1">Multi-pass membrane protein</topology>
    </subcellularLocation>
</comment>
<dbReference type="AlphaFoldDB" id="A0A3G1KQM6"/>
<keyword evidence="5 8" id="KW-0812">Transmembrane</keyword>
<dbReference type="PRINTS" id="PR00812">
    <property type="entry name" value="BCTERIALGSPF"/>
</dbReference>
<protein>
    <recommendedName>
        <fullName evidence="9">Type II secretion system protein GspF domain-containing protein</fullName>
    </recommendedName>
</protein>
<feature type="transmembrane region" description="Helical" evidence="8">
    <location>
        <begin position="126"/>
        <end position="148"/>
    </location>
</feature>
<evidence type="ECO:0000256" key="1">
    <source>
        <dbReference type="ARBA" id="ARBA00004429"/>
    </source>
</evidence>
<dbReference type="Gene3D" id="1.20.81.30">
    <property type="entry name" value="Type II secretion system (T2SS), domain F"/>
    <property type="match status" value="2"/>
</dbReference>
<gene>
    <name evidence="10" type="ORF">DCMF_08340</name>
</gene>
<evidence type="ECO:0000313" key="10">
    <source>
        <dbReference type="EMBL" id="ATW24779.1"/>
    </source>
</evidence>
<keyword evidence="4" id="KW-0997">Cell inner membrane</keyword>
<evidence type="ECO:0000256" key="2">
    <source>
        <dbReference type="ARBA" id="ARBA00005745"/>
    </source>
</evidence>
<dbReference type="PANTHER" id="PTHR30012">
    <property type="entry name" value="GENERAL SECRETION PATHWAY PROTEIN"/>
    <property type="match status" value="1"/>
</dbReference>
<dbReference type="KEGG" id="fwa:DCMF_08340"/>
<evidence type="ECO:0000256" key="4">
    <source>
        <dbReference type="ARBA" id="ARBA00022519"/>
    </source>
</evidence>
<dbReference type="Pfam" id="PF00482">
    <property type="entry name" value="T2SSF"/>
    <property type="match status" value="2"/>
</dbReference>
<feature type="transmembrane region" description="Helical" evidence="8">
    <location>
        <begin position="183"/>
        <end position="200"/>
    </location>
</feature>
<feature type="transmembrane region" description="Helical" evidence="8">
    <location>
        <begin position="333"/>
        <end position="359"/>
    </location>
</feature>
<dbReference type="GO" id="GO:0005886">
    <property type="term" value="C:plasma membrane"/>
    <property type="evidence" value="ECO:0007669"/>
    <property type="project" value="UniProtKB-SubCell"/>
</dbReference>
<dbReference type="FunFam" id="1.20.81.30:FF:000001">
    <property type="entry name" value="Type II secretion system protein F"/>
    <property type="match status" value="1"/>
</dbReference>